<dbReference type="Proteomes" id="UP000265520">
    <property type="component" value="Unassembled WGS sequence"/>
</dbReference>
<name>A0A392QRM4_9FABA</name>
<dbReference type="EMBL" id="LXQA010153777">
    <property type="protein sequence ID" value="MCI26522.1"/>
    <property type="molecule type" value="Genomic_DNA"/>
</dbReference>
<keyword evidence="2" id="KW-1185">Reference proteome</keyword>
<evidence type="ECO:0000313" key="2">
    <source>
        <dbReference type="Proteomes" id="UP000265520"/>
    </source>
</evidence>
<sequence>MTARIASDGKAKINK</sequence>
<feature type="non-terminal residue" evidence="1">
    <location>
        <position position="15"/>
    </location>
</feature>
<evidence type="ECO:0000313" key="1">
    <source>
        <dbReference type="EMBL" id="MCI26522.1"/>
    </source>
</evidence>
<organism evidence="1 2">
    <name type="scientific">Trifolium medium</name>
    <dbReference type="NCBI Taxonomy" id="97028"/>
    <lineage>
        <taxon>Eukaryota</taxon>
        <taxon>Viridiplantae</taxon>
        <taxon>Streptophyta</taxon>
        <taxon>Embryophyta</taxon>
        <taxon>Tracheophyta</taxon>
        <taxon>Spermatophyta</taxon>
        <taxon>Magnoliopsida</taxon>
        <taxon>eudicotyledons</taxon>
        <taxon>Gunneridae</taxon>
        <taxon>Pentapetalae</taxon>
        <taxon>rosids</taxon>
        <taxon>fabids</taxon>
        <taxon>Fabales</taxon>
        <taxon>Fabaceae</taxon>
        <taxon>Papilionoideae</taxon>
        <taxon>50 kb inversion clade</taxon>
        <taxon>NPAAA clade</taxon>
        <taxon>Hologalegina</taxon>
        <taxon>IRL clade</taxon>
        <taxon>Trifolieae</taxon>
        <taxon>Trifolium</taxon>
    </lineage>
</organism>
<protein>
    <submittedName>
        <fullName evidence="1">Uncharacterized protein</fullName>
    </submittedName>
</protein>
<reference evidence="1 2" key="1">
    <citation type="journal article" date="2018" name="Front. Plant Sci.">
        <title>Red Clover (Trifolium pratense) and Zigzag Clover (T. medium) - A Picture of Genomic Similarities and Differences.</title>
        <authorList>
            <person name="Dluhosova J."/>
            <person name="Istvanek J."/>
            <person name="Nedelnik J."/>
            <person name="Repkova J."/>
        </authorList>
    </citation>
    <scope>NUCLEOTIDE SEQUENCE [LARGE SCALE GENOMIC DNA]</scope>
    <source>
        <strain evidence="2">cv. 10/8</strain>
        <tissue evidence="1">Leaf</tissue>
    </source>
</reference>
<accession>A0A392QRM4</accession>
<proteinExistence type="predicted"/>
<comment type="caution">
    <text evidence="1">The sequence shown here is derived from an EMBL/GenBank/DDBJ whole genome shotgun (WGS) entry which is preliminary data.</text>
</comment>